<dbReference type="PANTHER" id="PTHR18866">
    <property type="entry name" value="CARBOXYLASE:PYRUVATE/ACETYL-COA/PROPIONYL-COA CARBOXYLASE"/>
    <property type="match status" value="1"/>
</dbReference>
<dbReference type="Proteomes" id="UP000319257">
    <property type="component" value="Unassembled WGS sequence"/>
</dbReference>
<evidence type="ECO:0000256" key="4">
    <source>
        <dbReference type="ARBA" id="ARBA00022840"/>
    </source>
</evidence>
<dbReference type="SUPFAM" id="SSF51246">
    <property type="entry name" value="Rudiment single hybrid motif"/>
    <property type="match status" value="1"/>
</dbReference>
<dbReference type="EMBL" id="SKBQ01000041">
    <property type="protein sequence ID" value="TPX12363.1"/>
    <property type="molecule type" value="Genomic_DNA"/>
</dbReference>
<dbReference type="SMART" id="SM00878">
    <property type="entry name" value="Biotin_carb_C"/>
    <property type="match status" value="1"/>
</dbReference>
<keyword evidence="2" id="KW-0436">Ligase</keyword>
<dbReference type="Gene3D" id="3.30.470.20">
    <property type="entry name" value="ATP-grasp fold, B domain"/>
    <property type="match status" value="1"/>
</dbReference>
<dbReference type="STRING" id="1093900.A0A507AXI8"/>
<dbReference type="PROSITE" id="PS50975">
    <property type="entry name" value="ATP_GRASP"/>
    <property type="match status" value="1"/>
</dbReference>
<dbReference type="InterPro" id="IPR005479">
    <property type="entry name" value="CPAse_ATP-bd"/>
</dbReference>
<dbReference type="InterPro" id="IPR005482">
    <property type="entry name" value="Biotin_COase_C"/>
</dbReference>
<dbReference type="GO" id="GO:0005524">
    <property type="term" value="F:ATP binding"/>
    <property type="evidence" value="ECO:0007669"/>
    <property type="project" value="UniProtKB-UniRule"/>
</dbReference>
<dbReference type="FunFam" id="3.30.1490.20:FF:000003">
    <property type="entry name" value="acetyl-CoA carboxylase isoform X1"/>
    <property type="match status" value="1"/>
</dbReference>
<dbReference type="InterPro" id="IPR011054">
    <property type="entry name" value="Rudment_hybrid_motif"/>
</dbReference>
<dbReference type="GO" id="GO:0046872">
    <property type="term" value="F:metal ion binding"/>
    <property type="evidence" value="ECO:0007669"/>
    <property type="project" value="InterPro"/>
</dbReference>
<keyword evidence="5" id="KW-0092">Biotin</keyword>
<dbReference type="InterPro" id="IPR050856">
    <property type="entry name" value="Biotin_carboxylase_complex"/>
</dbReference>
<name>A0A507AXI8_9PEZI</name>
<dbReference type="CDD" id="cd06850">
    <property type="entry name" value="biotinyl_domain"/>
    <property type="match status" value="1"/>
</dbReference>
<protein>
    <recommendedName>
        <fullName evidence="12">Acetyl-CoA carboxylase</fullName>
    </recommendedName>
</protein>
<evidence type="ECO:0000256" key="6">
    <source>
        <dbReference type="PROSITE-ProRule" id="PRU00409"/>
    </source>
</evidence>
<keyword evidence="3 6" id="KW-0547">Nucleotide-binding</keyword>
<dbReference type="PROSITE" id="PS50968">
    <property type="entry name" value="BIOTINYL_LIPOYL"/>
    <property type="match status" value="1"/>
</dbReference>
<dbReference type="InterPro" id="IPR011764">
    <property type="entry name" value="Biotin_carboxylation_dom"/>
</dbReference>
<feature type="domain" description="Lipoyl-binding" evidence="7">
    <location>
        <begin position="711"/>
        <end position="790"/>
    </location>
</feature>
<gene>
    <name evidence="10" type="ORF">E0L32_007010</name>
</gene>
<dbReference type="GeneID" id="41974457"/>
<dbReference type="InterPro" id="IPR000089">
    <property type="entry name" value="Biotin_lipoyl"/>
</dbReference>
<dbReference type="SUPFAM" id="SSF56059">
    <property type="entry name" value="Glutathione synthetase ATP-binding domain-like"/>
    <property type="match status" value="1"/>
</dbReference>
<dbReference type="InParanoid" id="A0A507AXI8"/>
<evidence type="ECO:0000259" key="7">
    <source>
        <dbReference type="PROSITE" id="PS50968"/>
    </source>
</evidence>
<comment type="caution">
    <text evidence="10">The sequence shown here is derived from an EMBL/GenBank/DDBJ whole genome shotgun (WGS) entry which is preliminary data.</text>
</comment>
<evidence type="ECO:0000313" key="11">
    <source>
        <dbReference type="Proteomes" id="UP000319257"/>
    </source>
</evidence>
<evidence type="ECO:0000256" key="3">
    <source>
        <dbReference type="ARBA" id="ARBA00022741"/>
    </source>
</evidence>
<dbReference type="AlphaFoldDB" id="A0A507AXI8"/>
<dbReference type="PROSITE" id="PS00867">
    <property type="entry name" value="CPSASE_2"/>
    <property type="match status" value="1"/>
</dbReference>
<dbReference type="PROSITE" id="PS50979">
    <property type="entry name" value="BC"/>
    <property type="match status" value="1"/>
</dbReference>
<evidence type="ECO:0000256" key="2">
    <source>
        <dbReference type="ARBA" id="ARBA00022598"/>
    </source>
</evidence>
<evidence type="ECO:0000259" key="8">
    <source>
        <dbReference type="PROSITE" id="PS50975"/>
    </source>
</evidence>
<keyword evidence="11" id="KW-1185">Reference proteome</keyword>
<evidence type="ECO:0000256" key="1">
    <source>
        <dbReference type="ARBA" id="ARBA00001953"/>
    </source>
</evidence>
<dbReference type="SUPFAM" id="SSF51230">
    <property type="entry name" value="Single hybrid motif"/>
    <property type="match status" value="1"/>
</dbReference>
<accession>A0A507AXI8</accession>
<comment type="cofactor">
    <cofactor evidence="1">
        <name>biotin</name>
        <dbReference type="ChEBI" id="CHEBI:57586"/>
    </cofactor>
</comment>
<dbReference type="Pfam" id="PF00289">
    <property type="entry name" value="Biotin_carb_N"/>
    <property type="match status" value="1"/>
</dbReference>
<proteinExistence type="predicted"/>
<dbReference type="InterPro" id="IPR016185">
    <property type="entry name" value="PreATP-grasp_dom_sf"/>
</dbReference>
<evidence type="ECO:0000259" key="9">
    <source>
        <dbReference type="PROSITE" id="PS50979"/>
    </source>
</evidence>
<dbReference type="RefSeq" id="XP_030994074.1">
    <property type="nucleotide sequence ID" value="XM_031141707.1"/>
</dbReference>
<dbReference type="PANTHER" id="PTHR18866:SF127">
    <property type="match status" value="1"/>
</dbReference>
<dbReference type="SUPFAM" id="SSF52440">
    <property type="entry name" value="PreATP-grasp domain"/>
    <property type="match status" value="1"/>
</dbReference>
<dbReference type="GO" id="GO:0016874">
    <property type="term" value="F:ligase activity"/>
    <property type="evidence" value="ECO:0007669"/>
    <property type="project" value="UniProtKB-KW"/>
</dbReference>
<evidence type="ECO:0000313" key="10">
    <source>
        <dbReference type="EMBL" id="TPX12363.1"/>
    </source>
</evidence>
<organism evidence="10 11">
    <name type="scientific">Thyridium curvatum</name>
    <dbReference type="NCBI Taxonomy" id="1093900"/>
    <lineage>
        <taxon>Eukaryota</taxon>
        <taxon>Fungi</taxon>
        <taxon>Dikarya</taxon>
        <taxon>Ascomycota</taxon>
        <taxon>Pezizomycotina</taxon>
        <taxon>Sordariomycetes</taxon>
        <taxon>Sordariomycetidae</taxon>
        <taxon>Thyridiales</taxon>
        <taxon>Thyridiaceae</taxon>
        <taxon>Thyridium</taxon>
    </lineage>
</organism>
<keyword evidence="4 6" id="KW-0067">ATP-binding</keyword>
<dbReference type="InterPro" id="IPR011053">
    <property type="entry name" value="Single_hybrid_motif"/>
</dbReference>
<evidence type="ECO:0008006" key="12">
    <source>
        <dbReference type="Google" id="ProtNLM"/>
    </source>
</evidence>
<dbReference type="Pfam" id="PF02786">
    <property type="entry name" value="CPSase_L_D2"/>
    <property type="match status" value="1"/>
</dbReference>
<dbReference type="OrthoDB" id="196847at2759"/>
<reference evidence="10 11" key="1">
    <citation type="submission" date="2019-06" db="EMBL/GenBank/DDBJ databases">
        <title>Draft genome sequence of the filamentous fungus Phialemoniopsis curvata isolated from diesel fuel.</title>
        <authorList>
            <person name="Varaljay V.A."/>
            <person name="Lyon W.J."/>
            <person name="Crouch A.L."/>
            <person name="Drake C.E."/>
            <person name="Hollomon J.M."/>
            <person name="Nadeau L.J."/>
            <person name="Nunn H.S."/>
            <person name="Stevenson B.S."/>
            <person name="Bojanowski C.L."/>
            <person name="Crookes-Goodson W.J."/>
        </authorList>
    </citation>
    <scope>NUCLEOTIDE SEQUENCE [LARGE SCALE GENOMIC DNA]</scope>
    <source>
        <strain evidence="10 11">D216</strain>
    </source>
</reference>
<dbReference type="Pfam" id="PF00364">
    <property type="entry name" value="Biotin_lipoyl"/>
    <property type="match status" value="1"/>
</dbReference>
<sequence>MTLNAFPVREPLWLAQMPVSETGERRIRSVLIANRGEIACRVIATCRKLHIKTIAIYAEEDASSRHVRDADEAISLGSVDQPAGNPFLNINLLVDTAVRAGADAIHPGYGYLSENAKFADAVREAGIIFIGPTSTAINTLGDKREAKDYLAEHEPSIPLIPGFTGSSQGIQLADLERESAKIGFPVMIKASAGGGGRGLRIVRDASALASEFERAQSEAQRSFGLADCILEKYIEAGKHVEVQILGDSHGRVVSLWERDCSVQRRHQKVVEESPCAWLSQEKREAMCAAAVRIGELLRYEGAGTVEFILDLTTGSFYFLEVNARLQVEHPITEECTGLDLVSLQLFVASGGSLDSLPRMSKITQNGHAIECRLCAEDPVREFAPQHGTVRFWKPSTLYQNDVRFETAMESGARVSIYFDSMIAKIVVWAPTRSMAIDKMTRIMADTVCLGVPTNQLFLQACLMHPGFHRVDYTTSFIPTNLDHLLQNPYAAALRLPQALLSVVPSMFARHLRNRVEGGQAVFGRVRRGFRNQRFDRINKPSDIVSRYEPKKGSSVDPQICIWERLQSQVSQEATALVAPLPVVKQEEAAADSKESGTALVTKSYNALSTAIRNGALANSAVAELAVHQTQSRSLGQDTASSWYVGRVDVSINKRKVVAYVATGDGLSAGREADTGDSVQLYCHFPALGSPLEYHCFSILSYFESQRAAIEGNAQADPGVINAPMPCKVLQVLKKEGDEVRKGEIVMVIESMKMEITIAAGKNGKFHSDLKEGVAVNEGSQLFTAYLGVVIQTSFCAHYNVAKRDPTLGRCMDRCDRPEFGGTWAP</sequence>
<dbReference type="InterPro" id="IPR005481">
    <property type="entry name" value="BC-like_N"/>
</dbReference>
<dbReference type="Pfam" id="PF02785">
    <property type="entry name" value="Biotin_carb_C"/>
    <property type="match status" value="1"/>
</dbReference>
<feature type="domain" description="Biotin carboxylation" evidence="9">
    <location>
        <begin position="26"/>
        <end position="482"/>
    </location>
</feature>
<dbReference type="InterPro" id="IPR011761">
    <property type="entry name" value="ATP-grasp"/>
</dbReference>
<dbReference type="PROSITE" id="PS00866">
    <property type="entry name" value="CPSASE_1"/>
    <property type="match status" value="1"/>
</dbReference>
<feature type="domain" description="ATP-grasp" evidence="8">
    <location>
        <begin position="147"/>
        <end position="349"/>
    </location>
</feature>
<evidence type="ECO:0000256" key="5">
    <source>
        <dbReference type="ARBA" id="ARBA00023267"/>
    </source>
</evidence>
<dbReference type="Gene3D" id="2.40.50.100">
    <property type="match status" value="1"/>
</dbReference>